<organism evidence="2 3">
    <name type="scientific">Lutibacter maritimus</name>
    <dbReference type="NCBI Taxonomy" id="593133"/>
    <lineage>
        <taxon>Bacteria</taxon>
        <taxon>Pseudomonadati</taxon>
        <taxon>Bacteroidota</taxon>
        <taxon>Flavobacteriia</taxon>
        <taxon>Flavobacteriales</taxon>
        <taxon>Flavobacteriaceae</taxon>
        <taxon>Lutibacter</taxon>
    </lineage>
</organism>
<gene>
    <name evidence="2" type="ORF">SAMN04488006_0790</name>
</gene>
<reference evidence="3" key="1">
    <citation type="submission" date="2016-10" db="EMBL/GenBank/DDBJ databases">
        <authorList>
            <person name="Varghese N."/>
            <person name="Submissions S."/>
        </authorList>
    </citation>
    <scope>NUCLEOTIDE SEQUENCE [LARGE SCALE GENOMIC DNA]</scope>
    <source>
        <strain evidence="3">DSM 24450</strain>
    </source>
</reference>
<evidence type="ECO:0000313" key="2">
    <source>
        <dbReference type="EMBL" id="SFS33833.1"/>
    </source>
</evidence>
<dbReference type="STRING" id="593133.SAMN04488006_0790"/>
<feature type="transmembrane region" description="Helical" evidence="1">
    <location>
        <begin position="204"/>
        <end position="223"/>
    </location>
</feature>
<keyword evidence="3" id="KW-1185">Reference proteome</keyword>
<name>A0A1I6P0Y6_9FLAO</name>
<feature type="transmembrane region" description="Helical" evidence="1">
    <location>
        <begin position="149"/>
        <end position="170"/>
    </location>
</feature>
<proteinExistence type="predicted"/>
<keyword evidence="1" id="KW-0472">Membrane</keyword>
<dbReference type="Proteomes" id="UP000199312">
    <property type="component" value="Unassembled WGS sequence"/>
</dbReference>
<keyword evidence="1" id="KW-1133">Transmembrane helix</keyword>
<feature type="transmembrane region" description="Helical" evidence="1">
    <location>
        <begin position="230"/>
        <end position="247"/>
    </location>
</feature>
<sequence>MYSFIVFQIFFKFCQIQLHILLFLIDPTDSIASRVGIVVIAAIIAYISRFILIRFMNRWMLSKSSKVEKNAINEMPTPELINKQKLTFEYYNSETNISTLSAQRESIVLRAKKMMKHQYITDLLIILVYTIVGVIVFEDFLFEWELDMPFALSYFLYLVFFLIWTTMGQIGFRHQFTAYKNGLFDVIAPLWKFIFAVFQTKWKFLISIALLLIALTAGIFMSIMEFSTGIKLLIAVGFHIFMLYRLNTKAKNQPNLTLLILRVFLIKKTSLFTFSRLAKFWKHFGSYFTVSDPSFYKVFWKQKFKHSFPVVMVLIFAIYTQLENSAPGAFGPFIFLMIIGAIVFIIWSIRNMKRGFIQNESALHSELERLKRKPVKLDGTFKETPISCYDNTWQMTVETLIKTASVVLMDLRGFSEKNKGCEFEVNLLLNKIALNRILFIGYEDTIPLIKSTIERKFETLEANSPNKDIKNAVTTIFKVKKENNKETQFIMDLLIKKGME</sequence>
<dbReference type="RefSeq" id="WP_090222881.1">
    <property type="nucleotide sequence ID" value="NZ_FOZP01000001.1"/>
</dbReference>
<evidence type="ECO:0000256" key="1">
    <source>
        <dbReference type="SAM" id="Phobius"/>
    </source>
</evidence>
<feature type="transmembrane region" description="Helical" evidence="1">
    <location>
        <begin position="119"/>
        <end position="137"/>
    </location>
</feature>
<protein>
    <submittedName>
        <fullName evidence="2">Uncharacterized protein</fullName>
    </submittedName>
</protein>
<feature type="transmembrane region" description="Helical" evidence="1">
    <location>
        <begin position="328"/>
        <end position="349"/>
    </location>
</feature>
<evidence type="ECO:0000313" key="3">
    <source>
        <dbReference type="Proteomes" id="UP000199312"/>
    </source>
</evidence>
<feature type="transmembrane region" description="Helical" evidence="1">
    <location>
        <begin position="31"/>
        <end position="52"/>
    </location>
</feature>
<accession>A0A1I6P0Y6</accession>
<dbReference type="EMBL" id="FOZP01000001">
    <property type="protein sequence ID" value="SFS33833.1"/>
    <property type="molecule type" value="Genomic_DNA"/>
</dbReference>
<dbReference type="OrthoDB" id="9178117at2"/>
<dbReference type="AlphaFoldDB" id="A0A1I6P0Y6"/>
<keyword evidence="1" id="KW-0812">Transmembrane</keyword>
<feature type="transmembrane region" description="Helical" evidence="1">
    <location>
        <begin position="304"/>
        <end position="322"/>
    </location>
</feature>